<keyword evidence="2 6" id="KW-0805">Transcription regulation</keyword>
<feature type="domain" description="RNA polymerase sigma factor 70 region 4 type 2" evidence="9">
    <location>
        <begin position="114"/>
        <end position="166"/>
    </location>
</feature>
<comment type="similarity">
    <text evidence="1 6">Belongs to the sigma-70 factor family. ECF subfamily.</text>
</comment>
<dbReference type="InterPro" id="IPR039425">
    <property type="entry name" value="RNA_pol_sigma-70-like"/>
</dbReference>
<dbReference type="InterPro" id="IPR007627">
    <property type="entry name" value="RNA_pol_sigma70_r2"/>
</dbReference>
<dbReference type="InterPro" id="IPR036388">
    <property type="entry name" value="WH-like_DNA-bd_sf"/>
</dbReference>
<feature type="compositionally biased region" description="Basic and acidic residues" evidence="7">
    <location>
        <begin position="86"/>
        <end position="95"/>
    </location>
</feature>
<dbReference type="GO" id="GO:0016987">
    <property type="term" value="F:sigma factor activity"/>
    <property type="evidence" value="ECO:0007669"/>
    <property type="project" value="UniProtKB-KW"/>
</dbReference>
<dbReference type="InterPro" id="IPR013324">
    <property type="entry name" value="RNA_pol_sigma_r3/r4-like"/>
</dbReference>
<evidence type="ECO:0000256" key="4">
    <source>
        <dbReference type="ARBA" id="ARBA00023125"/>
    </source>
</evidence>
<dbReference type="Gene3D" id="1.10.10.10">
    <property type="entry name" value="Winged helix-like DNA-binding domain superfamily/Winged helix DNA-binding domain"/>
    <property type="match status" value="1"/>
</dbReference>
<dbReference type="GO" id="GO:0003677">
    <property type="term" value="F:DNA binding"/>
    <property type="evidence" value="ECO:0007669"/>
    <property type="project" value="UniProtKB-KW"/>
</dbReference>
<proteinExistence type="inferred from homology"/>
<dbReference type="EMBL" id="CADCUC010000015">
    <property type="protein sequence ID" value="CAA9305369.1"/>
    <property type="molecule type" value="Genomic_DNA"/>
</dbReference>
<dbReference type="PANTHER" id="PTHR43133:SF62">
    <property type="entry name" value="RNA POLYMERASE SIGMA FACTOR SIGZ"/>
    <property type="match status" value="1"/>
</dbReference>
<dbReference type="InterPro" id="IPR013325">
    <property type="entry name" value="RNA_pol_sigma_r2"/>
</dbReference>
<evidence type="ECO:0000256" key="6">
    <source>
        <dbReference type="RuleBase" id="RU000716"/>
    </source>
</evidence>
<feature type="domain" description="RNA polymerase sigma-70 region 2" evidence="8">
    <location>
        <begin position="15"/>
        <end position="82"/>
    </location>
</feature>
<dbReference type="InterPro" id="IPR013249">
    <property type="entry name" value="RNA_pol_sigma70_r4_t2"/>
</dbReference>
<reference evidence="10" key="1">
    <citation type="submission" date="2020-02" db="EMBL/GenBank/DDBJ databases">
        <authorList>
            <person name="Meier V. D."/>
        </authorList>
    </citation>
    <scope>NUCLEOTIDE SEQUENCE</scope>
    <source>
        <strain evidence="10">AVDCRST_MAG90</strain>
    </source>
</reference>
<dbReference type="InterPro" id="IPR014284">
    <property type="entry name" value="RNA_pol_sigma-70_dom"/>
</dbReference>
<accession>A0A6J4KGW2</accession>
<evidence type="ECO:0000259" key="8">
    <source>
        <dbReference type="Pfam" id="PF04542"/>
    </source>
</evidence>
<dbReference type="Pfam" id="PF08281">
    <property type="entry name" value="Sigma70_r4_2"/>
    <property type="match status" value="1"/>
</dbReference>
<dbReference type="SUPFAM" id="SSF88946">
    <property type="entry name" value="Sigma2 domain of RNA polymerase sigma factors"/>
    <property type="match status" value="1"/>
</dbReference>
<evidence type="ECO:0000256" key="5">
    <source>
        <dbReference type="ARBA" id="ARBA00023163"/>
    </source>
</evidence>
<sequence>MHLVGWGDAAAFAVLYDRHGRAAYSLAYRMMGERQAAEDLTQEAFLKVWRSAGGYRAGRGSVRTWILSIVHNRGIDQLRSLASRRRTQERTEAEAPRTQPSEAFSEAWHSALRDEVREALGTLPPEQLKILELAYFSGHTQAEIARMLDLPLGTVKGRTRLGLKKLGNLFHPHVAPAL</sequence>
<dbReference type="AlphaFoldDB" id="A0A6J4KGW2"/>
<dbReference type="GO" id="GO:0006352">
    <property type="term" value="P:DNA-templated transcription initiation"/>
    <property type="evidence" value="ECO:0007669"/>
    <property type="project" value="InterPro"/>
</dbReference>
<keyword evidence="5 6" id="KW-0804">Transcription</keyword>
<evidence type="ECO:0000256" key="2">
    <source>
        <dbReference type="ARBA" id="ARBA00023015"/>
    </source>
</evidence>
<evidence type="ECO:0000256" key="7">
    <source>
        <dbReference type="SAM" id="MobiDB-lite"/>
    </source>
</evidence>
<evidence type="ECO:0000313" key="10">
    <source>
        <dbReference type="EMBL" id="CAA9305369.1"/>
    </source>
</evidence>
<dbReference type="Gene3D" id="1.10.1740.10">
    <property type="match status" value="1"/>
</dbReference>
<organism evidence="10">
    <name type="scientific">uncultured Microvirga sp</name>
    <dbReference type="NCBI Taxonomy" id="412392"/>
    <lineage>
        <taxon>Bacteria</taxon>
        <taxon>Pseudomonadati</taxon>
        <taxon>Pseudomonadota</taxon>
        <taxon>Alphaproteobacteria</taxon>
        <taxon>Hyphomicrobiales</taxon>
        <taxon>Methylobacteriaceae</taxon>
        <taxon>Microvirga</taxon>
        <taxon>environmental samples</taxon>
    </lineage>
</organism>
<dbReference type="InterPro" id="IPR000838">
    <property type="entry name" value="RNA_pol_sigma70_ECF_CS"/>
</dbReference>
<evidence type="ECO:0000256" key="3">
    <source>
        <dbReference type="ARBA" id="ARBA00023082"/>
    </source>
</evidence>
<dbReference type="PROSITE" id="PS01063">
    <property type="entry name" value="SIGMA70_ECF"/>
    <property type="match status" value="1"/>
</dbReference>
<keyword evidence="4 6" id="KW-0238">DNA-binding</keyword>
<protein>
    <recommendedName>
        <fullName evidence="6">RNA polymerase sigma factor</fullName>
    </recommendedName>
</protein>
<feature type="region of interest" description="Disordered" evidence="7">
    <location>
        <begin position="83"/>
        <end position="104"/>
    </location>
</feature>
<keyword evidence="3 6" id="KW-0731">Sigma factor</keyword>
<dbReference type="PANTHER" id="PTHR43133">
    <property type="entry name" value="RNA POLYMERASE ECF-TYPE SIGMA FACTO"/>
    <property type="match status" value="1"/>
</dbReference>
<dbReference type="CDD" id="cd06171">
    <property type="entry name" value="Sigma70_r4"/>
    <property type="match status" value="1"/>
</dbReference>
<evidence type="ECO:0000256" key="1">
    <source>
        <dbReference type="ARBA" id="ARBA00010641"/>
    </source>
</evidence>
<dbReference type="SUPFAM" id="SSF88659">
    <property type="entry name" value="Sigma3 and sigma4 domains of RNA polymerase sigma factors"/>
    <property type="match status" value="1"/>
</dbReference>
<name>A0A6J4KGW2_9HYPH</name>
<evidence type="ECO:0000259" key="9">
    <source>
        <dbReference type="Pfam" id="PF08281"/>
    </source>
</evidence>
<gene>
    <name evidence="10" type="ORF">AVDCRST_MAG90-61</name>
</gene>
<dbReference type="NCBIfam" id="TIGR02937">
    <property type="entry name" value="sigma70-ECF"/>
    <property type="match status" value="1"/>
</dbReference>
<dbReference type="Pfam" id="PF04542">
    <property type="entry name" value="Sigma70_r2"/>
    <property type="match status" value="1"/>
</dbReference>